<organism evidence="1 2">
    <name type="scientific">Lentilactobacillus terminaliae</name>
    <dbReference type="NCBI Taxonomy" id="3003483"/>
    <lineage>
        <taxon>Bacteria</taxon>
        <taxon>Bacillati</taxon>
        <taxon>Bacillota</taxon>
        <taxon>Bacilli</taxon>
        <taxon>Lactobacillales</taxon>
        <taxon>Lactobacillaceae</taxon>
        <taxon>Lentilactobacillus</taxon>
    </lineage>
</organism>
<dbReference type="EMBL" id="CP168151">
    <property type="protein sequence ID" value="XFD40305.1"/>
    <property type="molecule type" value="Genomic_DNA"/>
</dbReference>
<keyword evidence="2" id="KW-1185">Reference proteome</keyword>
<proteinExistence type="predicted"/>
<sequence length="118" mass="13638">MEKNQNISKELIRGVTDGIVLNILSQEDSYGYKMTQQIAHLSNQKYEINEATLYTVFRRLSKKGLVTSHYGDESQGGRRKYYQITDAGKAELKDFQDQWAFSREIINQLVTGELKNDK</sequence>
<protein>
    <submittedName>
        <fullName evidence="1">PadR family transcriptional regulator</fullName>
    </submittedName>
</protein>
<dbReference type="Proteomes" id="UP001149860">
    <property type="component" value="Chromosome"/>
</dbReference>
<name>A0ACD5DH56_9LACO</name>
<evidence type="ECO:0000313" key="2">
    <source>
        <dbReference type="Proteomes" id="UP001149860"/>
    </source>
</evidence>
<gene>
    <name evidence="1" type="ORF">O0236_003060</name>
</gene>
<accession>A0ACD5DH56</accession>
<reference evidence="1" key="1">
    <citation type="submission" date="2024-08" db="EMBL/GenBank/DDBJ databases">
        <title>Lentilactobacillus sp. nov., isolated from tree bark.</title>
        <authorList>
            <person name="Phuengjayaem S."/>
            <person name="Tanasupawat S."/>
        </authorList>
    </citation>
    <scope>NUCLEOTIDE SEQUENCE</scope>
    <source>
        <strain evidence="1">SPB1-3</strain>
    </source>
</reference>
<evidence type="ECO:0000313" key="1">
    <source>
        <dbReference type="EMBL" id="XFD40305.1"/>
    </source>
</evidence>